<gene>
    <name evidence="1" type="ORF">OIDMADRAFT_45717</name>
</gene>
<sequence>MCTYHGHIQTPADAIKLFEACRLGLLPRVQRWLSEEEKKSIKSGSVYVWDEQEARLRRWRDGRTWSSRRVSGGFRIYQEIDGESKRG</sequence>
<dbReference type="InterPro" id="IPR018608">
    <property type="entry name" value="Gti1/Pac2"/>
</dbReference>
<dbReference type="PANTHER" id="PTHR28027:SF1">
    <property type="entry name" value="CAMP INDEPENDENT REGULATORY PROTEIN (AFU_ORTHOLOGUE AFUA_3G09640)"/>
    <property type="match status" value="1"/>
</dbReference>
<name>A0A0C3GVE3_OIDMZ</name>
<accession>A0A0C3GVE3</accession>
<proteinExistence type="predicted"/>
<dbReference type="Proteomes" id="UP000054321">
    <property type="component" value="Unassembled WGS sequence"/>
</dbReference>
<evidence type="ECO:0000313" key="2">
    <source>
        <dbReference type="Proteomes" id="UP000054321"/>
    </source>
</evidence>
<dbReference type="OrthoDB" id="5572844at2759"/>
<evidence type="ECO:0000313" key="1">
    <source>
        <dbReference type="EMBL" id="KIM94266.1"/>
    </source>
</evidence>
<dbReference type="PANTHER" id="PTHR28027">
    <property type="entry name" value="TRANSCRIPTIONAL REGULATOR MIT1"/>
    <property type="match status" value="1"/>
</dbReference>
<dbReference type="InParanoid" id="A0A0C3GVE3"/>
<dbReference type="AlphaFoldDB" id="A0A0C3GVE3"/>
<reference evidence="2" key="2">
    <citation type="submission" date="2015-01" db="EMBL/GenBank/DDBJ databases">
        <title>Evolutionary Origins and Diversification of the Mycorrhizal Mutualists.</title>
        <authorList>
            <consortium name="DOE Joint Genome Institute"/>
            <consortium name="Mycorrhizal Genomics Consortium"/>
            <person name="Kohler A."/>
            <person name="Kuo A."/>
            <person name="Nagy L.G."/>
            <person name="Floudas D."/>
            <person name="Copeland A."/>
            <person name="Barry K.W."/>
            <person name="Cichocki N."/>
            <person name="Veneault-Fourrey C."/>
            <person name="LaButti K."/>
            <person name="Lindquist E.A."/>
            <person name="Lipzen A."/>
            <person name="Lundell T."/>
            <person name="Morin E."/>
            <person name="Murat C."/>
            <person name="Riley R."/>
            <person name="Ohm R."/>
            <person name="Sun H."/>
            <person name="Tunlid A."/>
            <person name="Henrissat B."/>
            <person name="Grigoriev I.V."/>
            <person name="Hibbett D.S."/>
            <person name="Martin F."/>
        </authorList>
    </citation>
    <scope>NUCLEOTIDE SEQUENCE [LARGE SCALE GENOMIC DNA]</scope>
    <source>
        <strain evidence="2">Zn</strain>
    </source>
</reference>
<reference evidence="1 2" key="1">
    <citation type="submission" date="2014-04" db="EMBL/GenBank/DDBJ databases">
        <authorList>
            <consortium name="DOE Joint Genome Institute"/>
            <person name="Kuo A."/>
            <person name="Martino E."/>
            <person name="Perotto S."/>
            <person name="Kohler A."/>
            <person name="Nagy L.G."/>
            <person name="Floudas D."/>
            <person name="Copeland A."/>
            <person name="Barry K.W."/>
            <person name="Cichocki N."/>
            <person name="Veneault-Fourrey C."/>
            <person name="LaButti K."/>
            <person name="Lindquist E.A."/>
            <person name="Lipzen A."/>
            <person name="Lundell T."/>
            <person name="Morin E."/>
            <person name="Murat C."/>
            <person name="Sun H."/>
            <person name="Tunlid A."/>
            <person name="Henrissat B."/>
            <person name="Grigoriev I.V."/>
            <person name="Hibbett D.S."/>
            <person name="Martin F."/>
            <person name="Nordberg H.P."/>
            <person name="Cantor M.N."/>
            <person name="Hua S.X."/>
        </authorList>
    </citation>
    <scope>NUCLEOTIDE SEQUENCE [LARGE SCALE GENOMIC DNA]</scope>
    <source>
        <strain evidence="1 2">Zn</strain>
    </source>
</reference>
<dbReference type="GO" id="GO:0003677">
    <property type="term" value="F:DNA binding"/>
    <property type="evidence" value="ECO:0007669"/>
    <property type="project" value="TreeGrafter"/>
</dbReference>
<organism evidence="1 2">
    <name type="scientific">Oidiodendron maius (strain Zn)</name>
    <dbReference type="NCBI Taxonomy" id="913774"/>
    <lineage>
        <taxon>Eukaryota</taxon>
        <taxon>Fungi</taxon>
        <taxon>Dikarya</taxon>
        <taxon>Ascomycota</taxon>
        <taxon>Pezizomycotina</taxon>
        <taxon>Leotiomycetes</taxon>
        <taxon>Leotiomycetes incertae sedis</taxon>
        <taxon>Myxotrichaceae</taxon>
        <taxon>Oidiodendron</taxon>
    </lineage>
</organism>
<keyword evidence="2" id="KW-1185">Reference proteome</keyword>
<dbReference type="EMBL" id="KN832890">
    <property type="protein sequence ID" value="KIM94266.1"/>
    <property type="molecule type" value="Genomic_DNA"/>
</dbReference>
<dbReference type="Pfam" id="PF09729">
    <property type="entry name" value="Gti1_Pac2"/>
    <property type="match status" value="1"/>
</dbReference>
<protein>
    <recommendedName>
        <fullName evidence="3">cAMP-independent regulatory protein pac2</fullName>
    </recommendedName>
</protein>
<dbReference type="HOGENOM" id="CLU_197951_0_0_1"/>
<evidence type="ECO:0008006" key="3">
    <source>
        <dbReference type="Google" id="ProtNLM"/>
    </source>
</evidence>